<proteinExistence type="predicted"/>
<dbReference type="PROSITE" id="PS00708">
    <property type="entry name" value="PRO_ENDOPEP_SER"/>
    <property type="match status" value="1"/>
</dbReference>
<gene>
    <name evidence="4" type="ORF">LX95_02411</name>
</gene>
<dbReference type="SUPFAM" id="SSF53474">
    <property type="entry name" value="alpha/beta-Hydrolases"/>
    <property type="match status" value="1"/>
</dbReference>
<protein>
    <recommendedName>
        <fullName evidence="3">Serine aminopeptidase S33 domain-containing protein</fullName>
    </recommendedName>
</protein>
<feature type="signal peptide" evidence="2">
    <location>
        <begin position="1"/>
        <end position="19"/>
    </location>
</feature>
<dbReference type="GO" id="GO:0052689">
    <property type="term" value="F:carboxylic ester hydrolase activity"/>
    <property type="evidence" value="ECO:0007669"/>
    <property type="project" value="TreeGrafter"/>
</dbReference>
<dbReference type="PANTHER" id="PTHR43265:SF1">
    <property type="entry name" value="ESTERASE ESTD"/>
    <property type="match status" value="1"/>
</dbReference>
<dbReference type="InterPro" id="IPR022742">
    <property type="entry name" value="Hydrolase_4"/>
</dbReference>
<evidence type="ECO:0000313" key="4">
    <source>
        <dbReference type="EMBL" id="PZW38748.1"/>
    </source>
</evidence>
<dbReference type="InterPro" id="IPR053145">
    <property type="entry name" value="AB_hydrolase_Est10"/>
</dbReference>
<keyword evidence="2" id="KW-0732">Signal</keyword>
<dbReference type="Proteomes" id="UP000249542">
    <property type="component" value="Unassembled WGS sequence"/>
</dbReference>
<name>A0A2W7HXE5_9FLAO</name>
<evidence type="ECO:0000256" key="1">
    <source>
        <dbReference type="ARBA" id="ARBA00022801"/>
    </source>
</evidence>
<comment type="caution">
    <text evidence="4">The sequence shown here is derived from an EMBL/GenBank/DDBJ whole genome shotgun (WGS) entry which is preliminary data.</text>
</comment>
<keyword evidence="5" id="KW-1185">Reference proteome</keyword>
<dbReference type="RefSeq" id="WP_111541693.1">
    <property type="nucleotide sequence ID" value="NZ_QKYV01000007.1"/>
</dbReference>
<dbReference type="Gene3D" id="3.40.50.1820">
    <property type="entry name" value="alpha/beta hydrolase"/>
    <property type="match status" value="1"/>
</dbReference>
<dbReference type="PANTHER" id="PTHR43265">
    <property type="entry name" value="ESTERASE ESTD"/>
    <property type="match status" value="1"/>
</dbReference>
<keyword evidence="1" id="KW-0378">Hydrolase</keyword>
<evidence type="ECO:0000259" key="3">
    <source>
        <dbReference type="Pfam" id="PF12146"/>
    </source>
</evidence>
<dbReference type="AlphaFoldDB" id="A0A2W7HXE5"/>
<dbReference type="InterPro" id="IPR002471">
    <property type="entry name" value="Pept_S9_AS"/>
</dbReference>
<dbReference type="EMBL" id="QKYV01000007">
    <property type="protein sequence ID" value="PZW38748.1"/>
    <property type="molecule type" value="Genomic_DNA"/>
</dbReference>
<organism evidence="4 5">
    <name type="scientific">Mesonia algae</name>
    <dbReference type="NCBI Taxonomy" id="213248"/>
    <lineage>
        <taxon>Bacteria</taxon>
        <taxon>Pseudomonadati</taxon>
        <taxon>Bacteroidota</taxon>
        <taxon>Flavobacteriia</taxon>
        <taxon>Flavobacteriales</taxon>
        <taxon>Flavobacteriaceae</taxon>
        <taxon>Mesonia</taxon>
    </lineage>
</organism>
<feature type="domain" description="Serine aminopeptidase S33" evidence="3">
    <location>
        <begin position="186"/>
        <end position="412"/>
    </location>
</feature>
<evidence type="ECO:0000256" key="2">
    <source>
        <dbReference type="SAM" id="SignalP"/>
    </source>
</evidence>
<dbReference type="GO" id="GO:0006508">
    <property type="term" value="P:proteolysis"/>
    <property type="evidence" value="ECO:0007669"/>
    <property type="project" value="InterPro"/>
</dbReference>
<reference evidence="4 5" key="1">
    <citation type="submission" date="2018-06" db="EMBL/GenBank/DDBJ databases">
        <title>Genomic Encyclopedia of Archaeal and Bacterial Type Strains, Phase II (KMG-II): from individual species to whole genera.</title>
        <authorList>
            <person name="Goeker M."/>
        </authorList>
    </citation>
    <scope>NUCLEOTIDE SEQUENCE [LARGE SCALE GENOMIC DNA]</scope>
    <source>
        <strain evidence="4 5">DSM 15361</strain>
    </source>
</reference>
<feature type="chain" id="PRO_5015984806" description="Serine aminopeptidase S33 domain-containing protein" evidence="2">
    <location>
        <begin position="20"/>
        <end position="448"/>
    </location>
</feature>
<dbReference type="Pfam" id="PF12146">
    <property type="entry name" value="Hydrolase_4"/>
    <property type="match status" value="1"/>
</dbReference>
<evidence type="ECO:0000313" key="5">
    <source>
        <dbReference type="Proteomes" id="UP000249542"/>
    </source>
</evidence>
<dbReference type="GO" id="GO:0004252">
    <property type="term" value="F:serine-type endopeptidase activity"/>
    <property type="evidence" value="ECO:0007669"/>
    <property type="project" value="InterPro"/>
</dbReference>
<dbReference type="InterPro" id="IPR029058">
    <property type="entry name" value="AB_hydrolase_fold"/>
</dbReference>
<sequence length="448" mass="50004">MKNLLLSFTFLLICFSVKSQEVTGSWYGSLEVQGQKLRIVFHVEEEGANFKSTMDSPDQGAKGIPMGNTIFTHDTLEISAPNLMMKFTGVLNNEEIKGTFQQGGLQLPLRLTQKETKLNRPQTPTKPYPYMEEEITFENTNDTVTLAGTLTKPKNVKNFPTVILISGSGPQNRNEELMGHQPFLVLADYLTRNGIAVLRYDDRGVGVSTGRFDTSTIYDFAEDTKAAVNYLKNRKDIDKNKIILLGHSEGGMVAPLVASKDKTIAGIITLAGPGERLDKVLLQQQKDIYSRSGMPKATVDSIISLNKGFYDIVNTVDKSQINKEFLKYGQSKSMSNIEITQQIESVSDRWFYSFITYDPKEILQQVSCPVLAINGSKDMQVNGDQNLTAIKNNLAQGGNKNVTIKEMEGLNHLFQKAVTGMPNEYAQIEETMSPEVLEIIKNWIDLNF</sequence>
<accession>A0A2W7HXE5</accession>